<organism evidence="2 3">
    <name type="scientific">Skermanella cutis</name>
    <dbReference type="NCBI Taxonomy" id="2775420"/>
    <lineage>
        <taxon>Bacteria</taxon>
        <taxon>Pseudomonadati</taxon>
        <taxon>Pseudomonadota</taxon>
        <taxon>Alphaproteobacteria</taxon>
        <taxon>Rhodospirillales</taxon>
        <taxon>Azospirillaceae</taxon>
        <taxon>Skermanella</taxon>
    </lineage>
</organism>
<evidence type="ECO:0000313" key="2">
    <source>
        <dbReference type="EMBL" id="QQP92227.1"/>
    </source>
</evidence>
<evidence type="ECO:0000313" key="3">
    <source>
        <dbReference type="Proteomes" id="UP000595197"/>
    </source>
</evidence>
<dbReference type="PANTHER" id="PTHR30388">
    <property type="entry name" value="ALDEHYDE OXIDOREDUCTASE MOLYBDENUM COFACTOR ASSEMBLY PROTEIN"/>
    <property type="match status" value="1"/>
</dbReference>
<dbReference type="EMBL" id="CP067420">
    <property type="protein sequence ID" value="QQP92227.1"/>
    <property type="molecule type" value="Genomic_DNA"/>
</dbReference>
<dbReference type="Pfam" id="PF02625">
    <property type="entry name" value="XdhC_CoxI"/>
    <property type="match status" value="1"/>
</dbReference>
<proteinExistence type="predicted"/>
<feature type="domain" description="XdhC- CoxI" evidence="1">
    <location>
        <begin position="15"/>
        <end position="81"/>
    </location>
</feature>
<dbReference type="InterPro" id="IPR052698">
    <property type="entry name" value="MoCofactor_Util/Proc"/>
</dbReference>
<dbReference type="InterPro" id="IPR003777">
    <property type="entry name" value="XdhC_CoxI"/>
</dbReference>
<accession>A0ABX7BCV1</accession>
<keyword evidence="3" id="KW-1185">Reference proteome</keyword>
<reference evidence="2" key="1">
    <citation type="submission" date="2021-02" db="EMBL/GenBank/DDBJ databases">
        <title>Skermanella TT6 skin isolate.</title>
        <authorList>
            <person name="Lee K."/>
            <person name="Ganzorig M."/>
        </authorList>
    </citation>
    <scope>NUCLEOTIDE SEQUENCE</scope>
    <source>
        <strain evidence="2">TT6</strain>
    </source>
</reference>
<gene>
    <name evidence="2" type="ORF">IGS68_13955</name>
</gene>
<protein>
    <submittedName>
        <fullName evidence="2">XdhC family protein</fullName>
    </submittedName>
</protein>
<evidence type="ECO:0000259" key="1">
    <source>
        <dbReference type="Pfam" id="PF02625"/>
    </source>
</evidence>
<dbReference type="Proteomes" id="UP000595197">
    <property type="component" value="Chromosome"/>
</dbReference>
<dbReference type="PANTHER" id="PTHR30388:SF4">
    <property type="entry name" value="MOLYBDENUM COFACTOR INSERTION CHAPERONE PAOD"/>
    <property type="match status" value="1"/>
</dbReference>
<name>A0ABX7BCV1_9PROT</name>
<sequence>MTYENNIPEIAAALRAEGKRVALATVVSTWGSSPRPVGSQLVVDETGAMQGSVSGGCIEGAVVHEAMRTMQDGEPRMLSFGVADEQAWEVGLACGGKVQVYVEAVE</sequence>
<dbReference type="RefSeq" id="WP_201080923.1">
    <property type="nucleotide sequence ID" value="NZ_CP067420.1"/>
</dbReference>